<comment type="function">
    <text evidence="8">Catalyzes the deamination of adenosine to inosine at the wobble position 34 of tRNA(Arg2).</text>
</comment>
<sequence length="150" mass="16091">MEFVSYMQTALDEARAAAGRGEVPVGAVIVSPAGEIVARAGNRTRELNDPTAHAEVLAIRSACEKLGQERLTGHDLYVTLEPCPMCAAAISFARIRRLYYGAGDPKSGGVAHGARVFAHPQCHHAPEIYDGIGSAEAEALLKEFFAERRD</sequence>
<dbReference type="AlphaFoldDB" id="A0A1G8PJ31"/>
<dbReference type="EMBL" id="FNEB01000006">
    <property type="protein sequence ID" value="SDI92494.1"/>
    <property type="molecule type" value="Genomic_DNA"/>
</dbReference>
<keyword evidence="6 8" id="KW-0862">Zinc</keyword>
<keyword evidence="5 8" id="KW-0378">Hydrolase</keyword>
<keyword evidence="11" id="KW-1185">Reference proteome</keyword>
<name>A0A1G8PJ31_9RHOB</name>
<accession>A0A1G8PJ31</accession>
<keyword evidence="3 8" id="KW-0819">tRNA processing</keyword>
<dbReference type="EC" id="3.5.4.33" evidence="8"/>
<keyword evidence="4 8" id="KW-0479">Metal-binding</keyword>
<comment type="catalytic activity">
    <reaction evidence="7 8">
        <text>adenosine(34) in tRNA + H2O + H(+) = inosine(34) in tRNA + NH4(+)</text>
        <dbReference type="Rhea" id="RHEA:43168"/>
        <dbReference type="Rhea" id="RHEA-COMP:10373"/>
        <dbReference type="Rhea" id="RHEA-COMP:10374"/>
        <dbReference type="ChEBI" id="CHEBI:15377"/>
        <dbReference type="ChEBI" id="CHEBI:15378"/>
        <dbReference type="ChEBI" id="CHEBI:28938"/>
        <dbReference type="ChEBI" id="CHEBI:74411"/>
        <dbReference type="ChEBI" id="CHEBI:82852"/>
        <dbReference type="EC" id="3.5.4.33"/>
    </reaction>
</comment>
<evidence type="ECO:0000256" key="3">
    <source>
        <dbReference type="ARBA" id="ARBA00022694"/>
    </source>
</evidence>
<dbReference type="PANTHER" id="PTHR11079">
    <property type="entry name" value="CYTOSINE DEAMINASE FAMILY MEMBER"/>
    <property type="match status" value="1"/>
</dbReference>
<evidence type="ECO:0000259" key="9">
    <source>
        <dbReference type="PROSITE" id="PS51747"/>
    </source>
</evidence>
<dbReference type="Gene3D" id="3.40.140.10">
    <property type="entry name" value="Cytidine Deaminase, domain 2"/>
    <property type="match status" value="1"/>
</dbReference>
<dbReference type="Proteomes" id="UP000199340">
    <property type="component" value="Unassembled WGS sequence"/>
</dbReference>
<comment type="similarity">
    <text evidence="1">Belongs to the cytidine and deoxycytidylate deaminase family. ADAT2 subfamily.</text>
</comment>
<dbReference type="PROSITE" id="PS00903">
    <property type="entry name" value="CYT_DCMP_DEAMINASES_1"/>
    <property type="match status" value="1"/>
</dbReference>
<dbReference type="SUPFAM" id="SSF53927">
    <property type="entry name" value="Cytidine deaminase-like"/>
    <property type="match status" value="1"/>
</dbReference>
<evidence type="ECO:0000256" key="1">
    <source>
        <dbReference type="ARBA" id="ARBA00010669"/>
    </source>
</evidence>
<evidence type="ECO:0000256" key="7">
    <source>
        <dbReference type="ARBA" id="ARBA00048045"/>
    </source>
</evidence>
<dbReference type="InterPro" id="IPR028883">
    <property type="entry name" value="tRNA_aden_deaminase"/>
</dbReference>
<protein>
    <recommendedName>
        <fullName evidence="8">tRNA-specific adenosine deaminase</fullName>
        <ecNumber evidence="8">3.5.4.33</ecNumber>
    </recommendedName>
</protein>
<dbReference type="OrthoDB" id="9802676at2"/>
<evidence type="ECO:0000313" key="10">
    <source>
        <dbReference type="EMBL" id="SDI92494.1"/>
    </source>
</evidence>
<organism evidence="10 11">
    <name type="scientific">Lutimaribacter saemankumensis</name>
    <dbReference type="NCBI Taxonomy" id="490829"/>
    <lineage>
        <taxon>Bacteria</taxon>
        <taxon>Pseudomonadati</taxon>
        <taxon>Pseudomonadota</taxon>
        <taxon>Alphaproteobacteria</taxon>
        <taxon>Rhodobacterales</taxon>
        <taxon>Roseobacteraceae</taxon>
        <taxon>Lutimaribacter</taxon>
    </lineage>
</organism>
<evidence type="ECO:0000256" key="8">
    <source>
        <dbReference type="HAMAP-Rule" id="MF_00972"/>
    </source>
</evidence>
<comment type="subunit">
    <text evidence="2 8">Homodimer.</text>
</comment>
<feature type="binding site" evidence="8">
    <location>
        <position position="86"/>
    </location>
    <ligand>
        <name>Zn(2+)</name>
        <dbReference type="ChEBI" id="CHEBI:29105"/>
        <note>catalytic</note>
    </ligand>
</feature>
<feature type="binding site" evidence="8">
    <location>
        <position position="53"/>
    </location>
    <ligand>
        <name>Zn(2+)</name>
        <dbReference type="ChEBI" id="CHEBI:29105"/>
        <note>catalytic</note>
    </ligand>
</feature>
<dbReference type="HAMAP" id="MF_00972">
    <property type="entry name" value="tRNA_aden_deaminase"/>
    <property type="match status" value="1"/>
</dbReference>
<dbReference type="GO" id="GO:0052717">
    <property type="term" value="F:tRNA-specific adenosine-34 deaminase activity"/>
    <property type="evidence" value="ECO:0007669"/>
    <property type="project" value="UniProtKB-UniRule"/>
</dbReference>
<dbReference type="CDD" id="cd01285">
    <property type="entry name" value="nucleoside_deaminase"/>
    <property type="match status" value="1"/>
</dbReference>
<evidence type="ECO:0000256" key="5">
    <source>
        <dbReference type="ARBA" id="ARBA00022801"/>
    </source>
</evidence>
<dbReference type="GO" id="GO:0002100">
    <property type="term" value="P:tRNA wobble adenosine to inosine editing"/>
    <property type="evidence" value="ECO:0007669"/>
    <property type="project" value="UniProtKB-UniRule"/>
</dbReference>
<dbReference type="InterPro" id="IPR002125">
    <property type="entry name" value="CMP_dCMP_dom"/>
</dbReference>
<proteinExistence type="inferred from homology"/>
<evidence type="ECO:0000256" key="4">
    <source>
        <dbReference type="ARBA" id="ARBA00022723"/>
    </source>
</evidence>
<evidence type="ECO:0000256" key="2">
    <source>
        <dbReference type="ARBA" id="ARBA00011738"/>
    </source>
</evidence>
<dbReference type="InterPro" id="IPR016192">
    <property type="entry name" value="APOBEC/CMP_deaminase_Zn-bd"/>
</dbReference>
<evidence type="ECO:0000313" key="11">
    <source>
        <dbReference type="Proteomes" id="UP000199340"/>
    </source>
</evidence>
<dbReference type="InterPro" id="IPR016193">
    <property type="entry name" value="Cytidine_deaminase-like"/>
</dbReference>
<dbReference type="GO" id="GO:0008270">
    <property type="term" value="F:zinc ion binding"/>
    <property type="evidence" value="ECO:0007669"/>
    <property type="project" value="UniProtKB-UniRule"/>
</dbReference>
<dbReference type="RefSeq" id="WP_090029121.1">
    <property type="nucleotide sequence ID" value="NZ_FNEB01000006.1"/>
</dbReference>
<feature type="binding site" evidence="8">
    <location>
        <position position="83"/>
    </location>
    <ligand>
        <name>Zn(2+)</name>
        <dbReference type="ChEBI" id="CHEBI:29105"/>
        <note>catalytic</note>
    </ligand>
</feature>
<feature type="active site" description="Proton donor" evidence="8">
    <location>
        <position position="55"/>
    </location>
</feature>
<dbReference type="STRING" id="490829.SAMN05421850_106249"/>
<reference evidence="10 11" key="1">
    <citation type="submission" date="2016-10" db="EMBL/GenBank/DDBJ databases">
        <authorList>
            <person name="de Groot N.N."/>
        </authorList>
    </citation>
    <scope>NUCLEOTIDE SEQUENCE [LARGE SCALE GENOMIC DNA]</scope>
    <source>
        <strain evidence="10 11">DSM 28010</strain>
    </source>
</reference>
<gene>
    <name evidence="8" type="primary">tadA</name>
    <name evidence="10" type="ORF">SAMN05421850_106249</name>
</gene>
<dbReference type="PROSITE" id="PS51747">
    <property type="entry name" value="CYT_DCMP_DEAMINASES_2"/>
    <property type="match status" value="1"/>
</dbReference>
<feature type="domain" description="CMP/dCMP-type deaminase" evidence="9">
    <location>
        <begin position="1"/>
        <end position="111"/>
    </location>
</feature>
<dbReference type="Pfam" id="PF00383">
    <property type="entry name" value="dCMP_cyt_deam_1"/>
    <property type="match status" value="1"/>
</dbReference>
<comment type="cofactor">
    <cofactor evidence="8">
        <name>Zn(2+)</name>
        <dbReference type="ChEBI" id="CHEBI:29105"/>
    </cofactor>
    <text evidence="8">Binds 1 zinc ion per subunit.</text>
</comment>
<evidence type="ECO:0000256" key="6">
    <source>
        <dbReference type="ARBA" id="ARBA00022833"/>
    </source>
</evidence>
<dbReference type="PANTHER" id="PTHR11079:SF202">
    <property type="entry name" value="TRNA-SPECIFIC ADENOSINE DEAMINASE"/>
    <property type="match status" value="1"/>
</dbReference>